<dbReference type="SMART" id="SM00257">
    <property type="entry name" value="LysM"/>
    <property type="match status" value="1"/>
</dbReference>
<keyword evidence="5" id="KW-1185">Reference proteome</keyword>
<dbReference type="Gene3D" id="3.10.350.10">
    <property type="entry name" value="LysM domain"/>
    <property type="match status" value="1"/>
</dbReference>
<dbReference type="InterPro" id="IPR011055">
    <property type="entry name" value="Dup_hybrid_motif"/>
</dbReference>
<evidence type="ECO:0000256" key="1">
    <source>
        <dbReference type="ARBA" id="ARBA00038420"/>
    </source>
</evidence>
<evidence type="ECO:0000313" key="5">
    <source>
        <dbReference type="Proteomes" id="UP000246145"/>
    </source>
</evidence>
<feature type="compositionally biased region" description="Low complexity" evidence="2">
    <location>
        <begin position="107"/>
        <end position="122"/>
    </location>
</feature>
<dbReference type="CDD" id="cd12797">
    <property type="entry name" value="M23_peptidase"/>
    <property type="match status" value="1"/>
</dbReference>
<gene>
    <name evidence="4" type="ORF">C7440_2848</name>
</gene>
<dbReference type="InterPro" id="IPR036779">
    <property type="entry name" value="LysM_dom_sf"/>
</dbReference>
<dbReference type="PROSITE" id="PS51782">
    <property type="entry name" value="LYSM"/>
    <property type="match status" value="1"/>
</dbReference>
<dbReference type="InterPro" id="IPR016047">
    <property type="entry name" value="M23ase_b-sheet_dom"/>
</dbReference>
<dbReference type="InterPro" id="IPR018392">
    <property type="entry name" value="LysM"/>
</dbReference>
<reference evidence="4 5" key="1">
    <citation type="submission" date="2018-04" db="EMBL/GenBank/DDBJ databases">
        <title>Genomic Encyclopedia of Type Strains, Phase IV (KMG-IV): sequencing the most valuable type-strain genomes for metagenomic binning, comparative biology and taxonomic classification.</title>
        <authorList>
            <person name="Goeker M."/>
        </authorList>
    </citation>
    <scope>NUCLEOTIDE SEQUENCE [LARGE SCALE GENOMIC DNA]</scope>
    <source>
        <strain evidence="4 5">DSM 10065</strain>
    </source>
</reference>
<evidence type="ECO:0000259" key="3">
    <source>
        <dbReference type="PROSITE" id="PS51782"/>
    </source>
</evidence>
<dbReference type="Gene3D" id="2.70.70.10">
    <property type="entry name" value="Glucose Permease (Domain IIA)"/>
    <property type="match status" value="1"/>
</dbReference>
<dbReference type="InterPro" id="IPR050570">
    <property type="entry name" value="Cell_wall_metabolism_enzyme"/>
</dbReference>
<dbReference type="Pfam" id="PF01551">
    <property type="entry name" value="Peptidase_M23"/>
    <property type="match status" value="1"/>
</dbReference>
<accession>A0A2U1CJY5</accession>
<protein>
    <submittedName>
        <fullName evidence="4">Murein DD-endopeptidase MepM/ murein hydrolase activator NlpD</fullName>
    </submittedName>
</protein>
<feature type="domain" description="LysM" evidence="3">
    <location>
        <begin position="61"/>
        <end position="105"/>
    </location>
</feature>
<dbReference type="PANTHER" id="PTHR21666:SF263">
    <property type="entry name" value="MUREIN HYDROLASE ACTIVATOR NLPD"/>
    <property type="match status" value="1"/>
</dbReference>
<organism evidence="4 5">
    <name type="scientific">Pusillimonas noertemannii</name>
    <dbReference type="NCBI Taxonomy" id="305977"/>
    <lineage>
        <taxon>Bacteria</taxon>
        <taxon>Pseudomonadati</taxon>
        <taxon>Pseudomonadota</taxon>
        <taxon>Betaproteobacteria</taxon>
        <taxon>Burkholderiales</taxon>
        <taxon>Alcaligenaceae</taxon>
        <taxon>Pusillimonas</taxon>
    </lineage>
</organism>
<dbReference type="Proteomes" id="UP000246145">
    <property type="component" value="Unassembled WGS sequence"/>
</dbReference>
<feature type="region of interest" description="Disordered" evidence="2">
    <location>
        <begin position="107"/>
        <end position="137"/>
    </location>
</feature>
<sequence>MHSATSSSVVTTSTQSRHGRQALVIASLLALAILAGCASRTTRAPVTDMSGGQTDTAPATGTYVVKPGDTLYQIAQRHGMDVSTLVSLNNISDPSQLRVGQTLRLSSSVPAPATSPSTATPLPVTPVAPAEPPTPTRASDANLISWGWPASGKIIQGFNSNTKGIDIQGQVGDPVIAAASGKVMYAGNGVRGLGNLILLGHSNGFITAYAHNDKLLVKSGDSVSKGDKIALLGQTDTSSPRLHFEIRRSGTPVDPLSYLPKR</sequence>
<dbReference type="OrthoDB" id="9795421at2"/>
<dbReference type="GO" id="GO:0004222">
    <property type="term" value="F:metalloendopeptidase activity"/>
    <property type="evidence" value="ECO:0007669"/>
    <property type="project" value="TreeGrafter"/>
</dbReference>
<dbReference type="AlphaFoldDB" id="A0A2U1CJY5"/>
<name>A0A2U1CJY5_9BURK</name>
<dbReference type="RefSeq" id="WP_026067711.1">
    <property type="nucleotide sequence ID" value="NZ_JACCEX010000004.1"/>
</dbReference>
<proteinExistence type="inferred from homology"/>
<feature type="compositionally biased region" description="Pro residues" evidence="2">
    <location>
        <begin position="123"/>
        <end position="135"/>
    </location>
</feature>
<evidence type="ECO:0000313" key="4">
    <source>
        <dbReference type="EMBL" id="PVY61298.1"/>
    </source>
</evidence>
<dbReference type="CDD" id="cd00118">
    <property type="entry name" value="LysM"/>
    <property type="match status" value="1"/>
</dbReference>
<comment type="caution">
    <text evidence="4">The sequence shown here is derived from an EMBL/GenBank/DDBJ whole genome shotgun (WGS) entry which is preliminary data.</text>
</comment>
<dbReference type="SUPFAM" id="SSF51261">
    <property type="entry name" value="Duplicated hybrid motif"/>
    <property type="match status" value="1"/>
</dbReference>
<evidence type="ECO:0000256" key="2">
    <source>
        <dbReference type="SAM" id="MobiDB-lite"/>
    </source>
</evidence>
<comment type="similarity">
    <text evidence="1">Belongs to the E.coli NlpD/Haemophilus LppB family.</text>
</comment>
<dbReference type="STRING" id="1231391.GCA_000308195_00974"/>
<keyword evidence="4" id="KW-0378">Hydrolase</keyword>
<dbReference type="EMBL" id="QEKO01000004">
    <property type="protein sequence ID" value="PVY61298.1"/>
    <property type="molecule type" value="Genomic_DNA"/>
</dbReference>
<dbReference type="PANTHER" id="PTHR21666">
    <property type="entry name" value="PEPTIDASE-RELATED"/>
    <property type="match status" value="1"/>
</dbReference>
<dbReference type="Pfam" id="PF01476">
    <property type="entry name" value="LysM"/>
    <property type="match status" value="1"/>
</dbReference>